<gene>
    <name evidence="5 6" type="primary">flgI</name>
    <name evidence="6" type="ORF">JZK55_13500</name>
</gene>
<keyword evidence="4 5" id="KW-0975">Bacterial flagellum</keyword>
<dbReference type="GO" id="GO:0009428">
    <property type="term" value="C:bacterial-type flagellum basal body, distal rod, P ring"/>
    <property type="evidence" value="ECO:0007669"/>
    <property type="project" value="InterPro"/>
</dbReference>
<keyword evidence="3" id="KW-0732">Signal</keyword>
<dbReference type="GO" id="GO:0005198">
    <property type="term" value="F:structural molecule activity"/>
    <property type="evidence" value="ECO:0007669"/>
    <property type="project" value="InterPro"/>
</dbReference>
<dbReference type="KEGG" id="dtp:JZK55_13500"/>
<evidence type="ECO:0000256" key="5">
    <source>
        <dbReference type="HAMAP-Rule" id="MF_00416"/>
    </source>
</evidence>
<name>A0A7G1H1D7_9BACT</name>
<comment type="similarity">
    <text evidence="5">Belongs to the FlgI family.</text>
</comment>
<evidence type="ECO:0000256" key="4">
    <source>
        <dbReference type="ARBA" id="ARBA00023143"/>
    </source>
</evidence>
<dbReference type="InterPro" id="IPR001782">
    <property type="entry name" value="Flag_FlgI"/>
</dbReference>
<evidence type="ECO:0000256" key="3">
    <source>
        <dbReference type="ARBA" id="ARBA00022729"/>
    </source>
</evidence>
<comment type="subcellular location">
    <subcellularLocation>
        <location evidence="2 5">Bacterial flagellum basal body</location>
    </subcellularLocation>
</comment>
<organism evidence="6 7">
    <name type="scientific">Dissulfurispira thermophila</name>
    <dbReference type="NCBI Taxonomy" id="2715679"/>
    <lineage>
        <taxon>Bacteria</taxon>
        <taxon>Pseudomonadati</taxon>
        <taxon>Nitrospirota</taxon>
        <taxon>Thermodesulfovibrionia</taxon>
        <taxon>Thermodesulfovibrionales</taxon>
        <taxon>Dissulfurispiraceae</taxon>
        <taxon>Dissulfurispira</taxon>
    </lineage>
</organism>
<dbReference type="AlphaFoldDB" id="A0A7G1H1D7"/>
<proteinExistence type="inferred from homology"/>
<dbReference type="EMBL" id="AP022873">
    <property type="protein sequence ID" value="BCB96428.1"/>
    <property type="molecule type" value="Genomic_DNA"/>
</dbReference>
<dbReference type="PANTHER" id="PTHR30381">
    <property type="entry name" value="FLAGELLAR P-RING PERIPLASMIC PROTEIN FLGI"/>
    <property type="match status" value="1"/>
</dbReference>
<dbReference type="HAMAP" id="MF_00416">
    <property type="entry name" value="FlgI"/>
    <property type="match status" value="1"/>
</dbReference>
<evidence type="ECO:0000256" key="2">
    <source>
        <dbReference type="ARBA" id="ARBA00004117"/>
    </source>
</evidence>
<evidence type="ECO:0000313" key="7">
    <source>
        <dbReference type="Proteomes" id="UP000516360"/>
    </source>
</evidence>
<dbReference type="PANTHER" id="PTHR30381:SF0">
    <property type="entry name" value="FLAGELLAR P-RING PROTEIN"/>
    <property type="match status" value="1"/>
</dbReference>
<dbReference type="GO" id="GO:0071973">
    <property type="term" value="P:bacterial-type flagellum-dependent cell motility"/>
    <property type="evidence" value="ECO:0007669"/>
    <property type="project" value="InterPro"/>
</dbReference>
<protein>
    <recommendedName>
        <fullName evidence="5">Flagellar P-ring protein</fullName>
    </recommendedName>
    <alternativeName>
        <fullName evidence="5">Basal body P-ring protein</fullName>
    </alternativeName>
</protein>
<dbReference type="PRINTS" id="PR01010">
    <property type="entry name" value="FLGPRINGFLGI"/>
</dbReference>
<evidence type="ECO:0000313" key="6">
    <source>
        <dbReference type="EMBL" id="BCB96428.1"/>
    </source>
</evidence>
<keyword evidence="7" id="KW-1185">Reference proteome</keyword>
<keyword evidence="6" id="KW-0966">Cell projection</keyword>
<dbReference type="GO" id="GO:0030288">
    <property type="term" value="C:outer membrane-bounded periplasmic space"/>
    <property type="evidence" value="ECO:0007669"/>
    <property type="project" value="InterPro"/>
</dbReference>
<dbReference type="NCBIfam" id="NF003676">
    <property type="entry name" value="PRK05303.1"/>
    <property type="match status" value="1"/>
</dbReference>
<keyword evidence="6" id="KW-0282">Flagellum</keyword>
<accession>A0A7G1H1D7</accession>
<evidence type="ECO:0000256" key="1">
    <source>
        <dbReference type="ARBA" id="ARBA00002591"/>
    </source>
</evidence>
<sequence>MSVFCCLSSVHAERIKDIATFSGVRENELIGYGLVVGLNGTGDKDGTYIFQPFANMLNRMGINVNAADIKGKTKNIAAVIVTAKLPTMVKPGSKVDVQVSSIGDAKSLQGGTLLMTPLKGADGNVYAVAQGPVSIGGFVAGGAGAQAIKNHPNVGSVPNGAIVEKEVPVQLNDKNRLDLLLTVPDITTAKKTADRINMTLGGVFARAESPSVVSIKVPDIYASKVVDLMSKVELINVDVDAPARVVVNERTGTIVIGENVTISPIALAHGGLTIEIKTEYQVSQPPPLSPEKAETVVVPQKEVKAEEKKAALVEVKGATIGELAKALNALGVTPKDLIAILQAIKASGNLKAELVIM</sequence>
<dbReference type="Pfam" id="PF02119">
    <property type="entry name" value="FlgI"/>
    <property type="match status" value="1"/>
</dbReference>
<comment type="function">
    <text evidence="1 5">Assembles around the rod to form the L-ring and probably protects the motor/basal body from shearing forces during rotation.</text>
</comment>
<dbReference type="Proteomes" id="UP000516360">
    <property type="component" value="Chromosome"/>
</dbReference>
<keyword evidence="6" id="KW-0969">Cilium</keyword>
<reference evidence="6 7" key="1">
    <citation type="submission" date="2020-03" db="EMBL/GenBank/DDBJ databases">
        <title>Complete genome sequences of two sulfur-disproportionating bacterial strains T55J and Mzg5.</title>
        <authorList>
            <person name="Umezawa K."/>
            <person name="Kojima H."/>
            <person name="Kato Y."/>
            <person name="Fukui M."/>
        </authorList>
    </citation>
    <scope>NUCLEOTIDE SEQUENCE [LARGE SCALE GENOMIC DNA]</scope>
    <source>
        <strain evidence="6 7">T55J</strain>
    </source>
</reference>
<comment type="subunit">
    <text evidence="5">The basal body constitutes a major portion of the flagellar organelle and consists of four rings (L,P,S, and M) mounted on a central rod.</text>
</comment>